<dbReference type="RefSeq" id="WP_161141260.1">
    <property type="nucleotide sequence ID" value="NZ_SPKJ01000053.1"/>
</dbReference>
<name>A0A964T7R2_9HYPH</name>
<comment type="caution">
    <text evidence="1">The sequence shown here is derived from an EMBL/GenBank/DDBJ whole genome shotgun (WGS) entry which is preliminary data.</text>
</comment>
<dbReference type="EMBL" id="SPKJ01000053">
    <property type="protein sequence ID" value="MYZ48912.1"/>
    <property type="molecule type" value="Genomic_DNA"/>
</dbReference>
<gene>
    <name evidence="1" type="ORF">E4O86_14445</name>
</gene>
<dbReference type="Gene3D" id="3.30.310.50">
    <property type="entry name" value="Alpha-D-phosphohexomutase, C-terminal domain"/>
    <property type="match status" value="1"/>
</dbReference>
<dbReference type="AlphaFoldDB" id="A0A964T7R2"/>
<dbReference type="Pfam" id="PF09981">
    <property type="entry name" value="DUF2218"/>
    <property type="match status" value="1"/>
</dbReference>
<dbReference type="InterPro" id="IPR014543">
    <property type="entry name" value="UCP028291"/>
</dbReference>
<dbReference type="OrthoDB" id="9806511at2"/>
<keyword evidence="2" id="KW-1185">Reference proteome</keyword>
<dbReference type="PIRSF" id="PIRSF028291">
    <property type="entry name" value="UCP028291"/>
    <property type="match status" value="1"/>
</dbReference>
<organism evidence="1 2">
    <name type="scientific">Propylenella binzhouense</name>
    <dbReference type="NCBI Taxonomy" id="2555902"/>
    <lineage>
        <taxon>Bacteria</taxon>
        <taxon>Pseudomonadati</taxon>
        <taxon>Pseudomonadota</taxon>
        <taxon>Alphaproteobacteria</taxon>
        <taxon>Hyphomicrobiales</taxon>
        <taxon>Propylenellaceae</taxon>
        <taxon>Propylenella</taxon>
    </lineage>
</organism>
<sequence length="94" mass="10371">MVRSQARIATGNAERYAQQMCKHFGHKTEAHYADGKGSVRLSNGACLLTAGADGLTLEVEAEDEERLAATETTVARHIERFAWREAPTIAWSRP</sequence>
<protein>
    <submittedName>
        <fullName evidence="1">DUF2218 domain-containing protein</fullName>
    </submittedName>
</protein>
<reference evidence="1" key="1">
    <citation type="submission" date="2019-03" db="EMBL/GenBank/DDBJ databases">
        <title>Afifella sp. nov., isolated from activated sludge.</title>
        <authorList>
            <person name="Li Q."/>
            <person name="Liu Y."/>
        </authorList>
    </citation>
    <scope>NUCLEOTIDE SEQUENCE</scope>
    <source>
        <strain evidence="1">L72</strain>
    </source>
</reference>
<accession>A0A964T7R2</accession>
<dbReference type="Proteomes" id="UP000773614">
    <property type="component" value="Unassembled WGS sequence"/>
</dbReference>
<evidence type="ECO:0000313" key="2">
    <source>
        <dbReference type="Proteomes" id="UP000773614"/>
    </source>
</evidence>
<evidence type="ECO:0000313" key="1">
    <source>
        <dbReference type="EMBL" id="MYZ48912.1"/>
    </source>
</evidence>
<proteinExistence type="predicted"/>